<reference evidence="1" key="1">
    <citation type="submission" date="2023-04" db="EMBL/GenBank/DDBJ databases">
        <title>Draft Genome sequencing of Naganishia species isolated from polar environments using Oxford Nanopore Technology.</title>
        <authorList>
            <person name="Leo P."/>
            <person name="Venkateswaran K."/>
        </authorList>
    </citation>
    <scope>NUCLEOTIDE SEQUENCE</scope>
    <source>
        <strain evidence="1">MNA-CCFEE 5262</strain>
    </source>
</reference>
<proteinExistence type="predicted"/>
<evidence type="ECO:0000313" key="2">
    <source>
        <dbReference type="Proteomes" id="UP001230649"/>
    </source>
</evidence>
<dbReference type="Proteomes" id="UP001230649">
    <property type="component" value="Unassembled WGS sequence"/>
</dbReference>
<accession>A0ACC2VB22</accession>
<comment type="caution">
    <text evidence="1">The sequence shown here is derived from an EMBL/GenBank/DDBJ whole genome shotgun (WGS) entry which is preliminary data.</text>
</comment>
<evidence type="ECO:0000313" key="1">
    <source>
        <dbReference type="EMBL" id="KAJ9095831.1"/>
    </source>
</evidence>
<name>A0ACC2VB22_9TREE</name>
<keyword evidence="2" id="KW-1185">Reference proteome</keyword>
<sequence>MSLSSHQPSNSSFAPGSGQQAGEAPLSAAESLPIQQDLQALSGEELKSTVTAQLRFCHRLAKDIGQPGVNKILDQCDKAPTEPKDPANWEEEDPNADKLLAEVLNACLDEEVSWTTTEILKAVGYLLAAGMFVTGLGGIARQVYSHRRAIQAGADRDDEILGEQDPEESRLLMGPQDQELGDLLRSPQEPEPTARPSSPS</sequence>
<dbReference type="EMBL" id="JASBWS010000119">
    <property type="protein sequence ID" value="KAJ9095831.1"/>
    <property type="molecule type" value="Genomic_DNA"/>
</dbReference>
<gene>
    <name evidence="1" type="ORF">QFC20_006540</name>
</gene>
<protein>
    <submittedName>
        <fullName evidence="1">Uncharacterized protein</fullName>
    </submittedName>
</protein>
<organism evidence="1 2">
    <name type="scientific">Naganishia adeliensis</name>
    <dbReference type="NCBI Taxonomy" id="92952"/>
    <lineage>
        <taxon>Eukaryota</taxon>
        <taxon>Fungi</taxon>
        <taxon>Dikarya</taxon>
        <taxon>Basidiomycota</taxon>
        <taxon>Agaricomycotina</taxon>
        <taxon>Tremellomycetes</taxon>
        <taxon>Filobasidiales</taxon>
        <taxon>Filobasidiaceae</taxon>
        <taxon>Naganishia</taxon>
    </lineage>
</organism>